<sequence length="37" mass="3955">MSELSTVIGLLFSPKLAYFLNTPKASGKGSCVLQPKK</sequence>
<reference evidence="1 2" key="2">
    <citation type="submission" date="2010-03" db="EMBL/GenBank/DDBJ databases">
        <authorList>
            <person name="Payne S.H."/>
            <person name="Sutton G.G."/>
        </authorList>
    </citation>
    <scope>NUCLEOTIDE SEQUENCE [LARGE SCALE GENOMIC DNA]</scope>
    <source>
        <strain evidence="1 2">IP275</strain>
    </source>
</reference>
<dbReference type="Proteomes" id="UP000004430">
    <property type="component" value="Unassembled WGS sequence"/>
</dbReference>
<name>A0AAV3B6Z9_YERPE</name>
<gene>
    <name evidence="1" type="ORF">YPIP275_0025</name>
</gene>
<organism evidence="1 2">
    <name type="scientific">Yersinia pestis biovar Orientalis str. IP275</name>
    <dbReference type="NCBI Taxonomy" id="373665"/>
    <lineage>
        <taxon>Bacteria</taxon>
        <taxon>Pseudomonadati</taxon>
        <taxon>Pseudomonadota</taxon>
        <taxon>Gammaproteobacteria</taxon>
        <taxon>Enterobacterales</taxon>
        <taxon>Yersiniaceae</taxon>
        <taxon>Yersinia</taxon>
    </lineage>
</organism>
<evidence type="ECO:0000313" key="1">
    <source>
        <dbReference type="EMBL" id="EDR30763.1"/>
    </source>
</evidence>
<protein>
    <submittedName>
        <fullName evidence="1">Uncharacterized protein</fullName>
    </submittedName>
</protein>
<dbReference type="AlphaFoldDB" id="A0AAV3B6Z9"/>
<proteinExistence type="predicted"/>
<dbReference type="EMBL" id="AAOS02000033">
    <property type="protein sequence ID" value="EDR30763.1"/>
    <property type="molecule type" value="Genomic_DNA"/>
</dbReference>
<reference evidence="1 2" key="1">
    <citation type="submission" date="2008-01" db="EMBL/GenBank/DDBJ databases">
        <title>Yersinia pestis Strain IP275 project at JCVI/TIGR.</title>
        <authorList>
            <person name="Ravel J."/>
            <person name="Eppinger M."/>
            <person name="Fricke W.F."/>
            <person name="Rosovitz M."/>
            <person name="Lindler L.E."/>
            <person name="Bearden S."/>
            <person name="Shriefer M."/>
        </authorList>
    </citation>
    <scope>NUCLEOTIDE SEQUENCE [LARGE SCALE GENOMIC DNA]</scope>
    <source>
        <strain evidence="1 2">IP275</strain>
    </source>
</reference>
<accession>A0AAV3B6Z9</accession>
<comment type="caution">
    <text evidence="1">The sequence shown here is derived from an EMBL/GenBank/DDBJ whole genome shotgun (WGS) entry which is preliminary data.</text>
</comment>
<evidence type="ECO:0000313" key="2">
    <source>
        <dbReference type="Proteomes" id="UP000004430"/>
    </source>
</evidence>